<dbReference type="SUPFAM" id="SSF81383">
    <property type="entry name" value="F-box domain"/>
    <property type="match status" value="1"/>
</dbReference>
<accession>A0A371E4S3</accession>
<dbReference type="SMART" id="SM00256">
    <property type="entry name" value="FBOX"/>
    <property type="match status" value="1"/>
</dbReference>
<dbReference type="Proteomes" id="UP000257109">
    <property type="component" value="Unassembled WGS sequence"/>
</dbReference>
<sequence>MLLFLPDDVFAIVSHFLSPRDVCNLCLCCKSLNALVASEKLWLTQCDVLGIVPHKDLVEWRKGVSSYKALCRFLLSVEPLIGIWVHQNPELGNVVYVMPGFVSVVGCRIIPQELGPLGIEEGPILWASVFEAISDFDGSMMFFLHGREKGVNYVYPGLVKPVDKSCNVLLLEVEPGGHKSVSALLQSKSFVHHSGVESSRKVCRSNSDVSSSQRVTGNGEGMVSFGKLAFSDRRKLLEVTTSQVRQKVPDKMIGPLFPGLRDDEENFQKDLVLLWERRLFLSQMYMLGSGRIDDYKTSFQEAIGSTRLQLDDIRASLDCSTLRSISNPLPEEDGHTQCIKRKGIREYVWSGIKQFLGRSNSMNGSHSVSKKHISSGEIRQARLQEFLRSSETIRLTLKASTVKLSSYRAWPNMHDSRFALYKLPLRVPRDDQEYAGLWGGTFGWPPGKPSKDKPGKALFFLLLSYEEFQGQQLLIATKILEGTHYVLHPNGSAMFIANINDPSSEPFPWDTDADSVPVDIRHAFMGEGIASGYGFRYPGSKPGSLFVFQNGILAFIWKESRAVLTLQRLNLQELLKKGERVYQAVYCGMYIRKKV</sequence>
<dbReference type="AlphaFoldDB" id="A0A371E4S3"/>
<dbReference type="InterPro" id="IPR040275">
    <property type="entry name" value="At5g39450-like"/>
</dbReference>
<dbReference type="PANTHER" id="PTHR31370">
    <property type="entry name" value="F-BOX PROTEIN FAMILY-LIKE"/>
    <property type="match status" value="1"/>
</dbReference>
<dbReference type="InterPro" id="IPR001810">
    <property type="entry name" value="F-box_dom"/>
</dbReference>
<comment type="caution">
    <text evidence="2">The sequence shown here is derived from an EMBL/GenBank/DDBJ whole genome shotgun (WGS) entry which is preliminary data.</text>
</comment>
<proteinExistence type="predicted"/>
<evidence type="ECO:0000313" key="3">
    <source>
        <dbReference type="Proteomes" id="UP000257109"/>
    </source>
</evidence>
<dbReference type="InterPro" id="IPR036047">
    <property type="entry name" value="F-box-like_dom_sf"/>
</dbReference>
<organism evidence="2 3">
    <name type="scientific">Mucuna pruriens</name>
    <name type="common">Velvet bean</name>
    <name type="synonym">Dolichos pruriens</name>
    <dbReference type="NCBI Taxonomy" id="157652"/>
    <lineage>
        <taxon>Eukaryota</taxon>
        <taxon>Viridiplantae</taxon>
        <taxon>Streptophyta</taxon>
        <taxon>Embryophyta</taxon>
        <taxon>Tracheophyta</taxon>
        <taxon>Spermatophyta</taxon>
        <taxon>Magnoliopsida</taxon>
        <taxon>eudicotyledons</taxon>
        <taxon>Gunneridae</taxon>
        <taxon>Pentapetalae</taxon>
        <taxon>rosids</taxon>
        <taxon>fabids</taxon>
        <taxon>Fabales</taxon>
        <taxon>Fabaceae</taxon>
        <taxon>Papilionoideae</taxon>
        <taxon>50 kb inversion clade</taxon>
        <taxon>NPAAA clade</taxon>
        <taxon>indigoferoid/millettioid clade</taxon>
        <taxon>Phaseoleae</taxon>
        <taxon>Mucuna</taxon>
    </lineage>
</organism>
<dbReference type="OrthoDB" id="441172at2759"/>
<dbReference type="PANTHER" id="PTHR31370:SF2">
    <property type="entry name" value="OS08G0105100 PROTEIN"/>
    <property type="match status" value="1"/>
</dbReference>
<dbReference type="EMBL" id="QJKJ01016397">
    <property type="protein sequence ID" value="RDX61032.1"/>
    <property type="molecule type" value="Genomic_DNA"/>
</dbReference>
<dbReference type="PROSITE" id="PS50181">
    <property type="entry name" value="FBOX"/>
    <property type="match status" value="1"/>
</dbReference>
<name>A0A371E4S3_MUCPR</name>
<dbReference type="Pfam" id="PF00646">
    <property type="entry name" value="F-box"/>
    <property type="match status" value="1"/>
</dbReference>
<protein>
    <submittedName>
        <fullName evidence="2">F-box protein</fullName>
    </submittedName>
</protein>
<evidence type="ECO:0000313" key="2">
    <source>
        <dbReference type="EMBL" id="RDX61032.1"/>
    </source>
</evidence>
<feature type="domain" description="F-box" evidence="1">
    <location>
        <begin position="1"/>
        <end position="45"/>
    </location>
</feature>
<dbReference type="Pfam" id="PF12014">
    <property type="entry name" value="Cyclin_D1_bind"/>
    <property type="match status" value="1"/>
</dbReference>
<gene>
    <name evidence="2" type="ORF">CR513_60777</name>
</gene>
<evidence type="ECO:0000259" key="1">
    <source>
        <dbReference type="PROSITE" id="PS50181"/>
    </source>
</evidence>
<feature type="non-terminal residue" evidence="2">
    <location>
        <position position="1"/>
    </location>
</feature>
<keyword evidence="3" id="KW-1185">Reference proteome</keyword>
<dbReference type="Gene3D" id="1.20.1280.50">
    <property type="match status" value="1"/>
</dbReference>
<reference evidence="2" key="1">
    <citation type="submission" date="2018-05" db="EMBL/GenBank/DDBJ databases">
        <title>Draft genome of Mucuna pruriens seed.</title>
        <authorList>
            <person name="Nnadi N.E."/>
            <person name="Vos R."/>
            <person name="Hasami M.H."/>
            <person name="Devisetty U.K."/>
            <person name="Aguiy J.C."/>
        </authorList>
    </citation>
    <scope>NUCLEOTIDE SEQUENCE [LARGE SCALE GENOMIC DNA]</scope>
    <source>
        <strain evidence="2">JCA_2017</strain>
    </source>
</reference>